<dbReference type="InterPro" id="IPR001345">
    <property type="entry name" value="PG/BPGM_mutase_AS"/>
</dbReference>
<dbReference type="Pfam" id="PF00300">
    <property type="entry name" value="His_Phos_1"/>
    <property type="match status" value="2"/>
</dbReference>
<evidence type="ECO:0000256" key="1">
    <source>
        <dbReference type="ARBA" id="ARBA00022801"/>
    </source>
</evidence>
<reference evidence="4 5" key="1">
    <citation type="journal article" date="2015" name="Genome Announc.">
        <title>Expanding the biotechnology potential of lactobacilli through comparative genomics of 213 strains and associated genera.</title>
        <authorList>
            <person name="Sun Z."/>
            <person name="Harris H.M."/>
            <person name="McCann A."/>
            <person name="Guo C."/>
            <person name="Argimon S."/>
            <person name="Zhang W."/>
            <person name="Yang X."/>
            <person name="Jeffery I.B."/>
            <person name="Cooney J.C."/>
            <person name="Kagawa T.F."/>
            <person name="Liu W."/>
            <person name="Song Y."/>
            <person name="Salvetti E."/>
            <person name="Wrobel A."/>
            <person name="Rasinkangas P."/>
            <person name="Parkhill J."/>
            <person name="Rea M.C."/>
            <person name="O'Sullivan O."/>
            <person name="Ritari J."/>
            <person name="Douillard F.P."/>
            <person name="Paul Ross R."/>
            <person name="Yang R."/>
            <person name="Briner A.E."/>
            <person name="Felis G.E."/>
            <person name="de Vos W.M."/>
            <person name="Barrangou R."/>
            <person name="Klaenhammer T.R."/>
            <person name="Caufield P.W."/>
            <person name="Cui Y."/>
            <person name="Zhang H."/>
            <person name="O'Toole P.W."/>
        </authorList>
    </citation>
    <scope>NUCLEOTIDE SEQUENCE [LARGE SCALE GENOMIC DNA]</scope>
    <source>
        <strain evidence="4 5">DSM 20509</strain>
    </source>
</reference>
<dbReference type="GO" id="GO:0045820">
    <property type="term" value="P:negative regulation of glycolytic process"/>
    <property type="evidence" value="ECO:0007669"/>
    <property type="project" value="TreeGrafter"/>
</dbReference>
<feature type="active site" description="Tele-phosphohistidine intermediate" evidence="2">
    <location>
        <position position="10"/>
    </location>
</feature>
<evidence type="ECO:0000256" key="3">
    <source>
        <dbReference type="PIRSR" id="PIRSR613078-2"/>
    </source>
</evidence>
<dbReference type="InterPro" id="IPR051695">
    <property type="entry name" value="Phosphoglycerate_Mutase"/>
</dbReference>
<evidence type="ECO:0000313" key="4">
    <source>
        <dbReference type="EMBL" id="KRM64171.1"/>
    </source>
</evidence>
<feature type="active site" description="Proton donor/acceptor" evidence="2">
    <location>
        <position position="86"/>
    </location>
</feature>
<dbReference type="GO" id="GO:0004331">
    <property type="term" value="F:fructose-2,6-bisphosphate 2-phosphatase activity"/>
    <property type="evidence" value="ECO:0007669"/>
    <property type="project" value="TreeGrafter"/>
</dbReference>
<organism evidence="4 5">
    <name type="scientific">Ligilactobacillus agilis DSM 20509</name>
    <dbReference type="NCBI Taxonomy" id="1423718"/>
    <lineage>
        <taxon>Bacteria</taxon>
        <taxon>Bacillati</taxon>
        <taxon>Bacillota</taxon>
        <taxon>Bacilli</taxon>
        <taxon>Lactobacillales</taxon>
        <taxon>Lactobacillaceae</taxon>
        <taxon>Ligilactobacillus</taxon>
    </lineage>
</organism>
<evidence type="ECO:0000313" key="5">
    <source>
        <dbReference type="Proteomes" id="UP000051008"/>
    </source>
</evidence>
<protein>
    <submittedName>
        <fullName evidence="4">Phosphoglycerate mutase</fullName>
    </submittedName>
</protein>
<accession>A0A0R2AI66</accession>
<dbReference type="RefSeq" id="WP_056976788.1">
    <property type="nucleotide sequence ID" value="NZ_AYYP01000040.1"/>
</dbReference>
<dbReference type="InterPro" id="IPR029033">
    <property type="entry name" value="His_PPase_superfam"/>
</dbReference>
<dbReference type="EMBL" id="AYYP01000040">
    <property type="protein sequence ID" value="KRM64171.1"/>
    <property type="molecule type" value="Genomic_DNA"/>
</dbReference>
<feature type="binding site" evidence="3">
    <location>
        <position position="59"/>
    </location>
    <ligand>
        <name>substrate</name>
    </ligand>
</feature>
<dbReference type="PANTHER" id="PTHR46517">
    <property type="entry name" value="FRUCTOSE-2,6-BISPHOSPHATASE TIGAR"/>
    <property type="match status" value="1"/>
</dbReference>
<feature type="binding site" evidence="3">
    <location>
        <begin position="86"/>
        <end position="89"/>
    </location>
    <ligand>
        <name>substrate</name>
    </ligand>
</feature>
<dbReference type="CDD" id="cd07067">
    <property type="entry name" value="HP_PGM_like"/>
    <property type="match status" value="1"/>
</dbReference>
<dbReference type="Gene3D" id="3.40.50.1240">
    <property type="entry name" value="Phosphoglycerate mutase-like"/>
    <property type="match status" value="1"/>
</dbReference>
<dbReference type="PROSITE" id="PS00175">
    <property type="entry name" value="PG_MUTASE"/>
    <property type="match status" value="1"/>
</dbReference>
<name>A0A0R2AI66_9LACO</name>
<dbReference type="GO" id="GO:0005829">
    <property type="term" value="C:cytosol"/>
    <property type="evidence" value="ECO:0007669"/>
    <property type="project" value="TreeGrafter"/>
</dbReference>
<feature type="binding site" evidence="3">
    <location>
        <begin position="9"/>
        <end position="16"/>
    </location>
    <ligand>
        <name>substrate</name>
    </ligand>
</feature>
<keyword evidence="5" id="KW-1185">Reference proteome</keyword>
<dbReference type="PATRIC" id="fig|1423718.3.peg.16"/>
<dbReference type="SUPFAM" id="SSF53254">
    <property type="entry name" value="Phosphoglycerate mutase-like"/>
    <property type="match status" value="1"/>
</dbReference>
<dbReference type="GO" id="GO:0043456">
    <property type="term" value="P:regulation of pentose-phosphate shunt"/>
    <property type="evidence" value="ECO:0007669"/>
    <property type="project" value="TreeGrafter"/>
</dbReference>
<dbReference type="PANTHER" id="PTHR46517:SF1">
    <property type="entry name" value="FRUCTOSE-2,6-BISPHOSPHATASE TIGAR"/>
    <property type="match status" value="1"/>
</dbReference>
<keyword evidence="1" id="KW-0378">Hydrolase</keyword>
<gene>
    <name evidence="4" type="ORF">FC14_GL000016</name>
</gene>
<dbReference type="OrthoDB" id="4131070at2"/>
<dbReference type="InterPro" id="IPR013078">
    <property type="entry name" value="His_Pase_superF_clade-1"/>
</dbReference>
<dbReference type="Proteomes" id="UP000051008">
    <property type="component" value="Unassembled WGS sequence"/>
</dbReference>
<dbReference type="SMART" id="SM00855">
    <property type="entry name" value="PGAM"/>
    <property type="match status" value="1"/>
</dbReference>
<comment type="caution">
    <text evidence="4">The sequence shown here is derived from an EMBL/GenBank/DDBJ whole genome shotgun (WGS) entry which is preliminary data.</text>
</comment>
<sequence length="220" mass="24619">MSFTVYLVRHGQTILNRYNRMQGWCDSDLTTLGISQAQQTGKRLAAIKFDHAFHSDTIRATQTCQNILAQNHNLVPAHQESFYFREEGYGYYEGADSGNAWMIIGGPHGCKTFSEIISTYSIEDAKNFAKAADPFDDAEDNAEFWHRLDCGFDLLRSVATDGQNVLLVSHGTTIRSIVARFAPEIDITVSPKNGSVTKLIVDQAEVKVDYFNQSADDFAY</sequence>
<proteinExistence type="predicted"/>
<evidence type="ECO:0000256" key="2">
    <source>
        <dbReference type="PIRSR" id="PIRSR613078-1"/>
    </source>
</evidence>
<dbReference type="AlphaFoldDB" id="A0A0R2AI66"/>